<dbReference type="PANTHER" id="PTHR31111">
    <property type="entry name" value="BNAA05G37150D PROTEIN-RELATED"/>
    <property type="match status" value="1"/>
</dbReference>
<feature type="domain" description="F-box associated beta-propeller type 1" evidence="1">
    <location>
        <begin position="11"/>
        <end position="233"/>
    </location>
</feature>
<name>A0A1R3JN77_9ROSI</name>
<proteinExistence type="predicted"/>
<comment type="caution">
    <text evidence="2">The sequence shown here is derived from an EMBL/GenBank/DDBJ whole genome shotgun (WGS) entry which is preliminary data.</text>
</comment>
<dbReference type="InterPro" id="IPR006527">
    <property type="entry name" value="F-box-assoc_dom_typ1"/>
</dbReference>
<gene>
    <name evidence="2" type="ORF">COLO4_15342</name>
</gene>
<evidence type="ECO:0000313" key="3">
    <source>
        <dbReference type="Proteomes" id="UP000187203"/>
    </source>
</evidence>
<dbReference type="InterPro" id="IPR017451">
    <property type="entry name" value="F-box-assoc_interact_dom"/>
</dbReference>
<dbReference type="Pfam" id="PF07734">
    <property type="entry name" value="FBA_1"/>
    <property type="match status" value="1"/>
</dbReference>
<evidence type="ECO:0000313" key="2">
    <source>
        <dbReference type="EMBL" id="OMO96328.1"/>
    </source>
</evidence>
<sequence>MISNFIEGEKKDYYHIVGLGRDAVTKEFKILRFFNWTYEGYEYQILTLGPEDRISWRKLNGIYKMSRPQRPVYTNVALYWLDIGLGAKFIRFDFHTEEFQAINLPYPNQLSVAVLDINSVVLMCLRNSLCLAEKDIANSKLNVWSLIKDNMNCNSGGAWEELYSIPIDLEWKSCLSLSLCSITEHKDVIISINYSKNGMLIYNPRSKSCKYVKEAAKLKKSVSSTTHFESLVPLYGQNF</sequence>
<keyword evidence="3" id="KW-1185">Reference proteome</keyword>
<protein>
    <recommendedName>
        <fullName evidence="1">F-box associated beta-propeller type 1 domain-containing protein</fullName>
    </recommendedName>
</protein>
<evidence type="ECO:0000259" key="1">
    <source>
        <dbReference type="Pfam" id="PF07734"/>
    </source>
</evidence>
<organism evidence="2 3">
    <name type="scientific">Corchorus olitorius</name>
    <dbReference type="NCBI Taxonomy" id="93759"/>
    <lineage>
        <taxon>Eukaryota</taxon>
        <taxon>Viridiplantae</taxon>
        <taxon>Streptophyta</taxon>
        <taxon>Embryophyta</taxon>
        <taxon>Tracheophyta</taxon>
        <taxon>Spermatophyta</taxon>
        <taxon>Magnoliopsida</taxon>
        <taxon>eudicotyledons</taxon>
        <taxon>Gunneridae</taxon>
        <taxon>Pentapetalae</taxon>
        <taxon>rosids</taxon>
        <taxon>malvids</taxon>
        <taxon>Malvales</taxon>
        <taxon>Malvaceae</taxon>
        <taxon>Grewioideae</taxon>
        <taxon>Apeibeae</taxon>
        <taxon>Corchorus</taxon>
    </lineage>
</organism>
<dbReference type="PANTHER" id="PTHR31111:SF136">
    <property type="entry name" value="F-BOX ASSOCIATED DOMAIN-CONTAINING PROTEIN"/>
    <property type="match status" value="1"/>
</dbReference>
<dbReference type="EMBL" id="AWUE01015661">
    <property type="protein sequence ID" value="OMO96328.1"/>
    <property type="molecule type" value="Genomic_DNA"/>
</dbReference>
<dbReference type="NCBIfam" id="TIGR01640">
    <property type="entry name" value="F_box_assoc_1"/>
    <property type="match status" value="1"/>
</dbReference>
<dbReference type="AlphaFoldDB" id="A0A1R3JN77"/>
<reference evidence="3" key="1">
    <citation type="submission" date="2013-09" db="EMBL/GenBank/DDBJ databases">
        <title>Corchorus olitorius genome sequencing.</title>
        <authorList>
            <person name="Alam M."/>
            <person name="Haque M.S."/>
            <person name="Islam M.S."/>
            <person name="Emdad E.M."/>
            <person name="Islam M.M."/>
            <person name="Ahmed B."/>
            <person name="Halim A."/>
            <person name="Hossen Q.M.M."/>
            <person name="Hossain M.Z."/>
            <person name="Ahmed R."/>
            <person name="Khan M.M."/>
            <person name="Islam R."/>
            <person name="Rashid M.M."/>
            <person name="Khan S.A."/>
            <person name="Rahman M.S."/>
            <person name="Alam M."/>
            <person name="Yahiya A.S."/>
            <person name="Khan M.S."/>
            <person name="Azam M.S."/>
            <person name="Haque T."/>
            <person name="Lashkar M.Z.H."/>
            <person name="Akhand A.I."/>
            <person name="Morshed G."/>
            <person name="Roy S."/>
            <person name="Uddin K.S."/>
            <person name="Rabeya T."/>
            <person name="Hossain A.S."/>
            <person name="Chowdhury A."/>
            <person name="Snigdha A.R."/>
            <person name="Mortoza M.S."/>
            <person name="Matin S.A."/>
            <person name="Hoque S.M.E."/>
            <person name="Islam M.K."/>
            <person name="Roy D.K."/>
            <person name="Haider R."/>
            <person name="Moosa M.M."/>
            <person name="Elias S.M."/>
            <person name="Hasan A.M."/>
            <person name="Jahan S."/>
            <person name="Shafiuddin M."/>
            <person name="Mahmood N."/>
            <person name="Shommy N.S."/>
        </authorList>
    </citation>
    <scope>NUCLEOTIDE SEQUENCE [LARGE SCALE GENOMIC DNA]</scope>
    <source>
        <strain evidence="3">cv. O-4</strain>
    </source>
</reference>
<dbReference type="Proteomes" id="UP000187203">
    <property type="component" value="Unassembled WGS sequence"/>
</dbReference>
<accession>A0A1R3JN77</accession>